<keyword evidence="4 8" id="KW-0378">Hydrolase</keyword>
<dbReference type="GO" id="GO:0043571">
    <property type="term" value="P:maintenance of CRISPR repeat elements"/>
    <property type="evidence" value="ECO:0007669"/>
    <property type="project" value="UniProtKB-UniRule"/>
</dbReference>
<dbReference type="HAMAP" id="MF_01470">
    <property type="entry name" value="Cas1"/>
    <property type="match status" value="1"/>
</dbReference>
<comment type="caution">
    <text evidence="10">The sequence shown here is derived from an EMBL/GenBank/DDBJ whole genome shotgun (WGS) entry which is preliminary data.</text>
</comment>
<feature type="region of interest" description="Disordered" evidence="9">
    <location>
        <begin position="292"/>
        <end position="328"/>
    </location>
</feature>
<dbReference type="PANTHER" id="PTHR34353">
    <property type="entry name" value="CRISPR-ASSOCIATED ENDONUCLEASE CAS1 1"/>
    <property type="match status" value="1"/>
</dbReference>
<keyword evidence="6 8" id="KW-0051">Antiviral defense</keyword>
<evidence type="ECO:0000256" key="7">
    <source>
        <dbReference type="ARBA" id="ARBA00023125"/>
    </source>
</evidence>
<dbReference type="PANTHER" id="PTHR34353:SF3">
    <property type="entry name" value="CRISPR-ASSOCIATED ENDONUCLEASE CAS1"/>
    <property type="match status" value="1"/>
</dbReference>
<dbReference type="InterPro" id="IPR050646">
    <property type="entry name" value="Cas1"/>
</dbReference>
<dbReference type="GO" id="GO:0046872">
    <property type="term" value="F:metal ion binding"/>
    <property type="evidence" value="ECO:0007669"/>
    <property type="project" value="UniProtKB-UniRule"/>
</dbReference>
<dbReference type="Gene3D" id="3.100.10.20">
    <property type="entry name" value="CRISPR-associated endonuclease Cas1, N-terminal domain"/>
    <property type="match status" value="1"/>
</dbReference>
<reference evidence="10" key="1">
    <citation type="journal article" date="2014" name="Int. J. Syst. Evol. Microbiol.">
        <title>Complete genome sequence of Corynebacterium casei LMG S-19264T (=DSM 44701T), isolated from a smear-ripened cheese.</title>
        <authorList>
            <consortium name="US DOE Joint Genome Institute (JGI-PGF)"/>
            <person name="Walter F."/>
            <person name="Albersmeier A."/>
            <person name="Kalinowski J."/>
            <person name="Ruckert C."/>
        </authorList>
    </citation>
    <scope>NUCLEOTIDE SEQUENCE</scope>
    <source>
        <strain evidence="10">JCM 4477</strain>
    </source>
</reference>
<organism evidence="10 11">
    <name type="scientific">Streptomyces fumanus</name>
    <dbReference type="NCBI Taxonomy" id="67302"/>
    <lineage>
        <taxon>Bacteria</taxon>
        <taxon>Bacillati</taxon>
        <taxon>Actinomycetota</taxon>
        <taxon>Actinomycetes</taxon>
        <taxon>Kitasatosporales</taxon>
        <taxon>Streptomycetaceae</taxon>
        <taxon>Streptomyces</taxon>
    </lineage>
</organism>
<keyword evidence="8" id="KW-0464">Manganese</keyword>
<keyword evidence="2 8" id="KW-0479">Metal-binding</keyword>
<feature type="binding site" evidence="8">
    <location>
        <position position="239"/>
    </location>
    <ligand>
        <name>Mn(2+)</name>
        <dbReference type="ChEBI" id="CHEBI:29035"/>
    </ligand>
</feature>
<evidence type="ECO:0000256" key="3">
    <source>
        <dbReference type="ARBA" id="ARBA00022759"/>
    </source>
</evidence>
<dbReference type="Pfam" id="PF01867">
    <property type="entry name" value="Cas_Cas1"/>
    <property type="match status" value="1"/>
</dbReference>
<evidence type="ECO:0000256" key="9">
    <source>
        <dbReference type="SAM" id="MobiDB-lite"/>
    </source>
</evidence>
<dbReference type="InterPro" id="IPR010152">
    <property type="entry name" value="CRISPR-assoc_prot_Cas2_sub"/>
</dbReference>
<comment type="function">
    <text evidence="8">CRISPR (clustered regularly interspaced short palindromic repeat), is an adaptive immune system that provides protection against mobile genetic elements (viruses, transposable elements and conjugative plasmids). CRISPR clusters contain spacers, sequences complementary to antecedent mobile elements, and target invading nucleic acids. CRISPR clusters are transcribed and processed into CRISPR RNA (crRNA). Acts as a dsDNA endonuclease. Involved in the integration of spacer DNA into the CRISPR cassette.</text>
</comment>
<dbReference type="InterPro" id="IPR002729">
    <property type="entry name" value="CRISPR-assoc_Cas1"/>
</dbReference>
<evidence type="ECO:0000313" key="10">
    <source>
        <dbReference type="EMBL" id="GHE99497.1"/>
    </source>
</evidence>
<keyword evidence="7 8" id="KW-0238">DNA-binding</keyword>
<keyword evidence="5 8" id="KW-0460">Magnesium</keyword>
<keyword evidence="11" id="KW-1185">Reference proteome</keyword>
<dbReference type="InterPro" id="IPR019851">
    <property type="entry name" value="CRISPR-assoc_Cas1_ECOLI"/>
</dbReference>
<dbReference type="InterPro" id="IPR042211">
    <property type="entry name" value="CRISPR-assoc_Cas1_N"/>
</dbReference>
<evidence type="ECO:0000256" key="8">
    <source>
        <dbReference type="HAMAP-Rule" id="MF_01470"/>
    </source>
</evidence>
<feature type="binding site" evidence="8">
    <location>
        <position position="226"/>
    </location>
    <ligand>
        <name>Mn(2+)</name>
        <dbReference type="ChEBI" id="CHEBI:29035"/>
    </ligand>
</feature>
<dbReference type="AlphaFoldDB" id="A0A919ACT3"/>
<protein>
    <recommendedName>
        <fullName evidence="8">CRISPR-associated endonuclease Cas1</fullName>
        <ecNumber evidence="8">3.1.-.-</ecNumber>
    </recommendedName>
</protein>
<comment type="cofactor">
    <cofactor evidence="8">
        <name>Mg(2+)</name>
        <dbReference type="ChEBI" id="CHEBI:18420"/>
    </cofactor>
    <cofactor evidence="8">
        <name>Mn(2+)</name>
        <dbReference type="ChEBI" id="CHEBI:29035"/>
    </cofactor>
</comment>
<comment type="similarity">
    <text evidence="8">Belongs to the CRISPR-associated endonuclease Cas1 family.</text>
</comment>
<evidence type="ECO:0000313" key="11">
    <source>
        <dbReference type="Proteomes" id="UP000630718"/>
    </source>
</evidence>
<evidence type="ECO:0000256" key="5">
    <source>
        <dbReference type="ARBA" id="ARBA00022842"/>
    </source>
</evidence>
<proteinExistence type="inferred from homology"/>
<evidence type="ECO:0000256" key="1">
    <source>
        <dbReference type="ARBA" id="ARBA00022722"/>
    </source>
</evidence>
<dbReference type="GO" id="GO:0016787">
    <property type="term" value="F:hydrolase activity"/>
    <property type="evidence" value="ECO:0007669"/>
    <property type="project" value="UniProtKB-KW"/>
</dbReference>
<dbReference type="EMBL" id="BNBI01000005">
    <property type="protein sequence ID" value="GHE99497.1"/>
    <property type="molecule type" value="Genomic_DNA"/>
</dbReference>
<dbReference type="GO" id="GO:0003677">
    <property type="term" value="F:DNA binding"/>
    <property type="evidence" value="ECO:0007669"/>
    <property type="project" value="UniProtKB-KW"/>
</dbReference>
<dbReference type="Gene3D" id="1.20.120.920">
    <property type="entry name" value="CRISPR-associated endonuclease Cas1, C-terminal domain"/>
    <property type="match status" value="1"/>
</dbReference>
<dbReference type="Proteomes" id="UP000630718">
    <property type="component" value="Unassembled WGS sequence"/>
</dbReference>
<dbReference type="GO" id="GO:0004520">
    <property type="term" value="F:DNA endonuclease activity"/>
    <property type="evidence" value="ECO:0007669"/>
    <property type="project" value="InterPro"/>
</dbReference>
<dbReference type="GO" id="GO:0051607">
    <property type="term" value="P:defense response to virus"/>
    <property type="evidence" value="ECO:0007669"/>
    <property type="project" value="UniProtKB-UniRule"/>
</dbReference>
<dbReference type="NCBIfam" id="TIGR00287">
    <property type="entry name" value="cas1"/>
    <property type="match status" value="1"/>
</dbReference>
<dbReference type="NCBIfam" id="TIGR03638">
    <property type="entry name" value="cas1_ECOLI"/>
    <property type="match status" value="1"/>
</dbReference>
<dbReference type="Gene3D" id="3.30.70.240">
    <property type="match status" value="1"/>
</dbReference>
<evidence type="ECO:0000256" key="4">
    <source>
        <dbReference type="ARBA" id="ARBA00022801"/>
    </source>
</evidence>
<name>A0A919ACT3_9ACTN</name>
<comment type="subunit">
    <text evidence="8">Homodimer, forms a heterotetramer with a Cas2 homodimer.</text>
</comment>
<dbReference type="Pfam" id="PF09707">
    <property type="entry name" value="Cas_Cas2CT1978"/>
    <property type="match status" value="1"/>
</dbReference>
<evidence type="ECO:0000256" key="6">
    <source>
        <dbReference type="ARBA" id="ARBA00023118"/>
    </source>
</evidence>
<accession>A0A919ACT3</accession>
<feature type="binding site" evidence="8">
    <location>
        <position position="159"/>
    </location>
    <ligand>
        <name>Mn(2+)</name>
        <dbReference type="ChEBI" id="CHEBI:29035"/>
    </ligand>
</feature>
<dbReference type="InterPro" id="IPR033641">
    <property type="entry name" value="Cas1_I-E"/>
</dbReference>
<dbReference type="CDD" id="cd09755">
    <property type="entry name" value="Cas2_I-E"/>
    <property type="match status" value="1"/>
</dbReference>
<dbReference type="CDD" id="cd09719">
    <property type="entry name" value="Cas1_I-E"/>
    <property type="match status" value="1"/>
</dbReference>
<evidence type="ECO:0000256" key="2">
    <source>
        <dbReference type="ARBA" id="ARBA00022723"/>
    </source>
</evidence>
<dbReference type="EC" id="3.1.-.-" evidence="8"/>
<dbReference type="NCBIfam" id="TIGR01873">
    <property type="entry name" value="cas_CT1978"/>
    <property type="match status" value="1"/>
</dbReference>
<dbReference type="InterPro" id="IPR042206">
    <property type="entry name" value="CRISPR-assoc_Cas1_C"/>
</dbReference>
<reference evidence="10" key="2">
    <citation type="submission" date="2020-09" db="EMBL/GenBank/DDBJ databases">
        <authorList>
            <person name="Sun Q."/>
            <person name="Ohkuma M."/>
        </authorList>
    </citation>
    <scope>NUCLEOTIDE SEQUENCE</scope>
    <source>
        <strain evidence="10">JCM 4477</strain>
    </source>
</reference>
<gene>
    <name evidence="8" type="primary">cas1</name>
    <name evidence="10" type="ORF">GCM10018772_24840</name>
</gene>
<sequence length="437" mass="47537">MTAPSTPAGRRRLAAPTVAMLPRFADSLSFLYLDVVRVLQDDTGVLAEVTSDRRGRETVYLPTAALSCVLLGPGTSITARALATLARHGTTVVVTGSGGVRCYAATQPDSLTTVWLERQARSWADDSRRLAVATAMYERRFGKGSVPPGTSLAQLRGMEGQRVKAQYRLLAQQYKIGRFRRSYDPAQWDTQDPVNLALSSANTCLYGIVHAAVLALGCSPALGFVHSGNQQAFVYDVADLYKAELTIPLAFSLNASANPEAEARRSFRNGLRLFRLLPRIIHDVQCLLDPDGDRQNPIPRRNSSTCGTPWPAPFPAAPTTAEPHDNPQLEGTAPMASMTVLATTAVPDHLRGALTRWLLEVTPELYVGTVSARVRDELWASITACVRNGTAVLAYPSDNEQGFELRTAGEQRRSPLDFDGLTLVAFREEGQQTAKPF</sequence>
<keyword evidence="1 8" id="KW-0540">Nuclease</keyword>
<keyword evidence="3 8" id="KW-0255">Endonuclease</keyword>